<feature type="binding site" evidence="13">
    <location>
        <position position="638"/>
    </location>
    <ligand>
        <name>L-glutamate</name>
        <dbReference type="ChEBI" id="CHEBI:29985"/>
    </ligand>
</feature>
<evidence type="ECO:0000256" key="10">
    <source>
        <dbReference type="ARBA" id="ARBA00023180"/>
    </source>
</evidence>
<keyword evidence="5 17" id="KW-0812">Transmembrane</keyword>
<keyword evidence="7" id="KW-0406">Ion transport</keyword>
<dbReference type="Gene3D" id="3.40.190.10">
    <property type="entry name" value="Periplasmic binding protein-like II"/>
    <property type="match status" value="3"/>
</dbReference>
<dbReference type="GO" id="GO:0050850">
    <property type="term" value="P:positive regulation of calcium-mediated signaling"/>
    <property type="evidence" value="ECO:0007669"/>
    <property type="project" value="EnsemblMetazoa"/>
</dbReference>
<dbReference type="SUPFAM" id="SSF53850">
    <property type="entry name" value="Periplasmic binding protein-like II"/>
    <property type="match status" value="1"/>
</dbReference>
<dbReference type="HOGENOM" id="CLU_007257_7_0_1"/>
<dbReference type="Pfam" id="PF10613">
    <property type="entry name" value="Lig_chan-Glu_bd"/>
    <property type="match status" value="1"/>
</dbReference>
<dbReference type="GO" id="GO:0015026">
    <property type="term" value="F:coreceptor activity"/>
    <property type="evidence" value="ECO:0007669"/>
    <property type="project" value="EnsemblMetazoa"/>
</dbReference>
<evidence type="ECO:0000256" key="9">
    <source>
        <dbReference type="ARBA" id="ARBA00023170"/>
    </source>
</evidence>
<dbReference type="FunFam" id="3.40.190.10:FF:000284">
    <property type="entry name" value="Glutamate receptor ionotropic, kainate 3-like Protein"/>
    <property type="match status" value="1"/>
</dbReference>
<feature type="binding site" evidence="13">
    <location>
        <position position="717"/>
    </location>
    <ligand>
        <name>L-glutamate</name>
        <dbReference type="ChEBI" id="CHEBI:29985"/>
    </ligand>
</feature>
<gene>
    <name evidence="21" type="primary">Dgri\GH12703</name>
    <name evidence="21" type="ORF">Dgri_GH12703</name>
</gene>
<dbReference type="FunFam" id="1.10.287.70:FF:000143">
    <property type="entry name" value="Probable glutamate receptor"/>
    <property type="match status" value="1"/>
</dbReference>
<evidence type="ECO:0000256" key="13">
    <source>
        <dbReference type="PIRSR" id="PIRSR601508-1"/>
    </source>
</evidence>
<evidence type="ECO:0000256" key="16">
    <source>
        <dbReference type="SAM" id="MobiDB-lite"/>
    </source>
</evidence>
<feature type="domain" description="Ionotropic glutamate receptor L-glutamate and glycine-binding" evidence="20">
    <location>
        <begin position="388"/>
        <end position="458"/>
    </location>
</feature>
<dbReference type="CDD" id="cd13717">
    <property type="entry name" value="PBP2_iGluR_putative"/>
    <property type="match status" value="1"/>
</dbReference>
<keyword evidence="22" id="KW-1185">Reference proteome</keyword>
<keyword evidence="8 17" id="KW-0472">Membrane</keyword>
<feature type="disulfide bond" evidence="15">
    <location>
        <begin position="729"/>
        <end position="785"/>
    </location>
</feature>
<protein>
    <submittedName>
        <fullName evidence="21">GH12703</fullName>
    </submittedName>
</protein>
<dbReference type="InterPro" id="IPR001508">
    <property type="entry name" value="Iono_Glu_rcpt_met"/>
</dbReference>
<evidence type="ECO:0000313" key="21">
    <source>
        <dbReference type="EMBL" id="EDW00137.1"/>
    </source>
</evidence>
<dbReference type="GO" id="GO:0071311">
    <property type="term" value="P:cellular response to acetate"/>
    <property type="evidence" value="ECO:0007669"/>
    <property type="project" value="EnsemblMetazoa"/>
</dbReference>
<evidence type="ECO:0000256" key="17">
    <source>
        <dbReference type="SAM" id="Phobius"/>
    </source>
</evidence>
<keyword evidence="3" id="KW-0813">Transport</keyword>
<feature type="transmembrane region" description="Helical" evidence="17">
    <location>
        <begin position="514"/>
        <end position="532"/>
    </location>
</feature>
<dbReference type="Gene3D" id="1.10.287.70">
    <property type="match status" value="1"/>
</dbReference>
<evidence type="ECO:0000259" key="19">
    <source>
        <dbReference type="SMART" id="SM00079"/>
    </source>
</evidence>
<name>B4JKN4_DROGR</name>
<dbReference type="GO" id="GO:0010157">
    <property type="term" value="P:response to chlorate"/>
    <property type="evidence" value="ECO:0007669"/>
    <property type="project" value="EnsemblMetazoa"/>
</dbReference>
<feature type="region of interest" description="Disordered" evidence="16">
    <location>
        <begin position="852"/>
        <end position="882"/>
    </location>
</feature>
<evidence type="ECO:0000313" key="22">
    <source>
        <dbReference type="Proteomes" id="UP000001070"/>
    </source>
</evidence>
<dbReference type="SMART" id="SM00079">
    <property type="entry name" value="PBPe"/>
    <property type="match status" value="1"/>
</dbReference>
<evidence type="ECO:0000256" key="6">
    <source>
        <dbReference type="ARBA" id="ARBA00022989"/>
    </source>
</evidence>
<dbReference type="InterPro" id="IPR015683">
    <property type="entry name" value="Ionotropic_Glu_rcpt"/>
</dbReference>
<keyword evidence="9" id="KW-0675">Receptor</keyword>
<dbReference type="GO" id="GO:0043235">
    <property type="term" value="C:receptor complex"/>
    <property type="evidence" value="ECO:0007669"/>
    <property type="project" value="EnsemblMetazoa"/>
</dbReference>
<dbReference type="KEGG" id="dgr:6565310"/>
<dbReference type="OrthoDB" id="5984008at2759"/>
<dbReference type="Proteomes" id="UP000001070">
    <property type="component" value="Unassembled WGS sequence"/>
</dbReference>
<accession>B4JKN4</accession>
<feature type="transmembrane region" description="Helical" evidence="17">
    <location>
        <begin position="588"/>
        <end position="609"/>
    </location>
</feature>
<evidence type="ECO:0000256" key="5">
    <source>
        <dbReference type="ARBA" id="ARBA00022692"/>
    </source>
</evidence>
<dbReference type="FunFam" id="3.40.190.10:FF:000160">
    <property type="entry name" value="GLutamate Receptor family (AMPA)"/>
    <property type="match status" value="1"/>
</dbReference>
<evidence type="ECO:0000256" key="8">
    <source>
        <dbReference type="ARBA" id="ARBA00023136"/>
    </source>
</evidence>
<dbReference type="PRINTS" id="PR00177">
    <property type="entry name" value="NMDARECEPTOR"/>
</dbReference>
<keyword evidence="15" id="KW-1015">Disulfide bond</keyword>
<feature type="chain" id="PRO_5002812328" evidence="18">
    <location>
        <begin position="21"/>
        <end position="919"/>
    </location>
</feature>
<dbReference type="OMA" id="ANNVAMI"/>
<proteinExistence type="inferred from homology"/>
<dbReference type="InterPro" id="IPR019594">
    <property type="entry name" value="Glu/Gly-bd"/>
</dbReference>
<keyword evidence="6 17" id="KW-1133">Transmembrane helix</keyword>
<dbReference type="InterPro" id="IPR001320">
    <property type="entry name" value="Iontro_rcpt_C"/>
</dbReference>
<keyword evidence="12" id="KW-0407">Ion channel</keyword>
<dbReference type="PANTHER" id="PTHR18966">
    <property type="entry name" value="IONOTROPIC GLUTAMATE RECEPTOR"/>
    <property type="match status" value="1"/>
</dbReference>
<dbReference type="AlphaFoldDB" id="B4JKN4"/>
<evidence type="ECO:0000256" key="15">
    <source>
        <dbReference type="PIRSR" id="PIRSR601508-3"/>
    </source>
</evidence>
<organism evidence="22">
    <name type="scientific">Drosophila grimshawi</name>
    <name type="common">Hawaiian fruit fly</name>
    <name type="synonym">Idiomyia grimshawi</name>
    <dbReference type="NCBI Taxonomy" id="7222"/>
    <lineage>
        <taxon>Eukaryota</taxon>
        <taxon>Metazoa</taxon>
        <taxon>Ecdysozoa</taxon>
        <taxon>Arthropoda</taxon>
        <taxon>Hexapoda</taxon>
        <taxon>Insecta</taxon>
        <taxon>Pterygota</taxon>
        <taxon>Neoptera</taxon>
        <taxon>Endopterygota</taxon>
        <taxon>Diptera</taxon>
        <taxon>Brachycera</taxon>
        <taxon>Muscomorpha</taxon>
        <taxon>Ephydroidea</taxon>
        <taxon>Drosophilidae</taxon>
        <taxon>Drosophila</taxon>
        <taxon>Hawaiian Drosophila</taxon>
    </lineage>
</organism>
<evidence type="ECO:0000256" key="12">
    <source>
        <dbReference type="ARBA" id="ARBA00023303"/>
    </source>
</evidence>
<feature type="site" description="Interaction with the cone snail toxin Con-ikot-ikot" evidence="14">
    <location>
        <position position="443"/>
    </location>
</feature>
<keyword evidence="18" id="KW-0732">Signal</keyword>
<evidence type="ECO:0000256" key="2">
    <source>
        <dbReference type="ARBA" id="ARBA00008685"/>
    </source>
</evidence>
<dbReference type="InParanoid" id="B4JKN4"/>
<feature type="binding site" evidence="13">
    <location>
        <position position="474"/>
    </location>
    <ligand>
        <name>L-glutamate</name>
        <dbReference type="ChEBI" id="CHEBI:29985"/>
    </ligand>
</feature>
<comment type="similarity">
    <text evidence="2">Belongs to the glutamate-gated ion channel (TC 1.A.10.1) family.</text>
</comment>
<dbReference type="Pfam" id="PF00060">
    <property type="entry name" value="Lig_chan"/>
    <property type="match status" value="1"/>
</dbReference>
<dbReference type="GO" id="GO:0042048">
    <property type="term" value="P:olfactory behavior"/>
    <property type="evidence" value="ECO:0007669"/>
    <property type="project" value="EnsemblMetazoa"/>
</dbReference>
<feature type="domain" description="Ionotropic glutamate receptor C-terminal" evidence="19">
    <location>
        <begin position="401"/>
        <end position="780"/>
    </location>
</feature>
<feature type="site" description="Crucial to convey clamshell closure to channel opening" evidence="14">
    <location>
        <position position="616"/>
    </location>
</feature>
<dbReference type="GO" id="GO:0004984">
    <property type="term" value="F:olfactory receptor activity"/>
    <property type="evidence" value="ECO:0007669"/>
    <property type="project" value="EnsemblMetazoa"/>
</dbReference>
<dbReference type="eggNOG" id="KOG1052">
    <property type="taxonomic scope" value="Eukaryota"/>
</dbReference>
<dbReference type="EMBL" id="CH916370">
    <property type="protein sequence ID" value="EDW00137.1"/>
    <property type="molecule type" value="Genomic_DNA"/>
</dbReference>
<evidence type="ECO:0000256" key="1">
    <source>
        <dbReference type="ARBA" id="ARBA00004651"/>
    </source>
</evidence>
<evidence type="ECO:0000256" key="4">
    <source>
        <dbReference type="ARBA" id="ARBA00022475"/>
    </source>
</evidence>
<sequence>MGLKLYLYVHLVLSLSLTTGQELKIIFWIEPVQRAEFGTDFAAVLKELDSLKLGVTISDAVLELRRTDDQQDMENFCEILGSVGSTVVVDLSYNFWSEGNELARAHGIAYVRLDRMMRPFLTMFSDFMRLKRANNVAMIFQSDRDTMEAMLQLQDGYPFRTLIINASDAQPIDFAERLLALRPPPTYYAIFARGAAMNGIFELVEKSKLFQRPTEWQFVFLDTRDRVFKYKRNVEFATRFLLNARAICRSMQMRDLYCGSGFTLQRGLLLDVIRSLIDAALVSQPFPQPVHLDCNTSSEVTNAIETNSIWFQNVQWSNFVGYAPEQANDEEPVTKLTFVANISAGYYSSEHEAKTDLATWLSGELRLVNETISPTRRFYRIGTAESLPWSYYRRDPNSGELLRTPTGAPIWEGFCIDFIEALANMLNFDYELVAPQKGHMGERNEQGEWDGVIGDLVSGETDFAIAALKMYSEREEVVDFLPPYYAHTGISIVMRKPLRLASLFKFMSVLRPEVWLSIVGALMATALLIWILDRYSPYSSRNNPDAYPYECRQFTLRESFWFALTSFTPQGGGEAPKALSGRILVASYWLFVVLMLATFTANLAAFLTVERMQVPVRSLEQLARQSRINYTVVNNSDTHHYFINMKFAEDTLYRMWKELALNASEDFHKFRIWDYPIKEQFGKILVAIGTSNPVHNASEGFKNVEDHLNADYAFIHDSAEIRYAVSKNCNLTEIGEVFAEQPYAVAVQQGSHLGDELSYAILMLQKERFFENLKEKYWNEDNRGCADLDEQDGISLNSLGGVFMATIVGLVLAMCTLAFEVFYYQKKKAQLALIKKVKPMYGDEPTKFAWLDTTDKSKGGETNTKKTAKLTPPPSFEAATSRGEMKPNSIMQGAGKFKARKRVSLHDKFSIDSEMHYLE</sequence>
<keyword evidence="11" id="KW-1071">Ligand-gated ion channel</keyword>
<dbReference type="PhylomeDB" id="B4JKN4"/>
<dbReference type="SUPFAM" id="SSF81324">
    <property type="entry name" value="Voltage-gated potassium channels"/>
    <property type="match status" value="1"/>
</dbReference>
<keyword evidence="10" id="KW-0325">Glycoprotein</keyword>
<evidence type="ECO:0000256" key="11">
    <source>
        <dbReference type="ARBA" id="ARBA00023286"/>
    </source>
</evidence>
<dbReference type="GO" id="GO:0032590">
    <property type="term" value="C:dendrite membrane"/>
    <property type="evidence" value="ECO:0007669"/>
    <property type="project" value="EnsemblMetazoa"/>
</dbReference>
<feature type="signal peptide" evidence="18">
    <location>
        <begin position="1"/>
        <end position="20"/>
    </location>
</feature>
<feature type="transmembrane region" description="Helical" evidence="17">
    <location>
        <begin position="802"/>
        <end position="824"/>
    </location>
</feature>
<dbReference type="GO" id="GO:0071683">
    <property type="term" value="C:sensory dendrite"/>
    <property type="evidence" value="ECO:0007669"/>
    <property type="project" value="EnsemblMetazoa"/>
</dbReference>
<dbReference type="GO" id="GO:0036082">
    <property type="term" value="F:extracellular phenylacetaldehyde-gated monoatomic ion channel activity"/>
    <property type="evidence" value="ECO:0007669"/>
    <property type="project" value="EnsemblMetazoa"/>
</dbReference>
<evidence type="ECO:0000256" key="7">
    <source>
        <dbReference type="ARBA" id="ARBA00023065"/>
    </source>
</evidence>
<evidence type="ECO:0000259" key="20">
    <source>
        <dbReference type="SMART" id="SM00918"/>
    </source>
</evidence>
<keyword evidence="4" id="KW-1003">Cell membrane</keyword>
<dbReference type="FunCoup" id="B4JKN4">
    <property type="interactions" value="6"/>
</dbReference>
<evidence type="ECO:0000256" key="3">
    <source>
        <dbReference type="ARBA" id="ARBA00022448"/>
    </source>
</evidence>
<evidence type="ECO:0000256" key="14">
    <source>
        <dbReference type="PIRSR" id="PIRSR601508-2"/>
    </source>
</evidence>
<dbReference type="SMART" id="SM00918">
    <property type="entry name" value="Lig_chan-Glu_bd"/>
    <property type="match status" value="1"/>
</dbReference>
<comment type="subcellular location">
    <subcellularLocation>
        <location evidence="1">Cell membrane</location>
        <topology evidence="1">Multi-pass membrane protein</topology>
    </subcellularLocation>
</comment>
<evidence type="ECO:0000256" key="18">
    <source>
        <dbReference type="SAM" id="SignalP"/>
    </source>
</evidence>
<reference evidence="21 22" key="1">
    <citation type="journal article" date="2007" name="Nature">
        <title>Evolution of genes and genomes on the Drosophila phylogeny.</title>
        <authorList>
            <consortium name="Drosophila 12 Genomes Consortium"/>
            <person name="Clark A.G."/>
            <person name="Eisen M.B."/>
            <person name="Smith D.R."/>
            <person name="Bergman C.M."/>
            <person name="Oliver B."/>
            <person name="Markow T.A."/>
            <person name="Kaufman T.C."/>
            <person name="Kellis M."/>
            <person name="Gelbart W."/>
            <person name="Iyer V.N."/>
            <person name="Pollard D.A."/>
            <person name="Sackton T.B."/>
            <person name="Larracuente A.M."/>
            <person name="Singh N.D."/>
            <person name="Abad J.P."/>
            <person name="Abt D.N."/>
            <person name="Adryan B."/>
            <person name="Aguade M."/>
            <person name="Akashi H."/>
            <person name="Anderson W.W."/>
            <person name="Aquadro C.F."/>
            <person name="Ardell D.H."/>
            <person name="Arguello R."/>
            <person name="Artieri C.G."/>
            <person name="Barbash D.A."/>
            <person name="Barker D."/>
            <person name="Barsanti P."/>
            <person name="Batterham P."/>
            <person name="Batzoglou S."/>
            <person name="Begun D."/>
            <person name="Bhutkar A."/>
            <person name="Blanco E."/>
            <person name="Bosak S.A."/>
            <person name="Bradley R.K."/>
            <person name="Brand A.D."/>
            <person name="Brent M.R."/>
            <person name="Brooks A.N."/>
            <person name="Brown R.H."/>
            <person name="Butlin R.K."/>
            <person name="Caggese C."/>
            <person name="Calvi B.R."/>
            <person name="Bernardo de Carvalho A."/>
            <person name="Caspi A."/>
            <person name="Castrezana S."/>
            <person name="Celniker S.E."/>
            <person name="Chang J.L."/>
            <person name="Chapple C."/>
            <person name="Chatterji S."/>
            <person name="Chinwalla A."/>
            <person name="Civetta A."/>
            <person name="Clifton S.W."/>
            <person name="Comeron J.M."/>
            <person name="Costello J.C."/>
            <person name="Coyne J.A."/>
            <person name="Daub J."/>
            <person name="David R.G."/>
            <person name="Delcher A.L."/>
            <person name="Delehaunty K."/>
            <person name="Do C.B."/>
            <person name="Ebling H."/>
            <person name="Edwards K."/>
            <person name="Eickbush T."/>
            <person name="Evans J.D."/>
            <person name="Filipski A."/>
            <person name="Findeiss S."/>
            <person name="Freyhult E."/>
            <person name="Fulton L."/>
            <person name="Fulton R."/>
            <person name="Garcia A.C."/>
            <person name="Gardiner A."/>
            <person name="Garfield D.A."/>
            <person name="Garvin B.E."/>
            <person name="Gibson G."/>
            <person name="Gilbert D."/>
            <person name="Gnerre S."/>
            <person name="Godfrey J."/>
            <person name="Good R."/>
            <person name="Gotea V."/>
            <person name="Gravely B."/>
            <person name="Greenberg A.J."/>
            <person name="Griffiths-Jones S."/>
            <person name="Gross S."/>
            <person name="Guigo R."/>
            <person name="Gustafson E.A."/>
            <person name="Haerty W."/>
            <person name="Hahn M.W."/>
            <person name="Halligan D.L."/>
            <person name="Halpern A.L."/>
            <person name="Halter G.M."/>
            <person name="Han M.V."/>
            <person name="Heger A."/>
            <person name="Hillier L."/>
            <person name="Hinrichs A.S."/>
            <person name="Holmes I."/>
            <person name="Hoskins R.A."/>
            <person name="Hubisz M.J."/>
            <person name="Hultmark D."/>
            <person name="Huntley M.A."/>
            <person name="Jaffe D.B."/>
            <person name="Jagadeeshan S."/>
            <person name="Jeck W.R."/>
            <person name="Johnson J."/>
            <person name="Jones C.D."/>
            <person name="Jordan W.C."/>
            <person name="Karpen G.H."/>
            <person name="Kataoka E."/>
            <person name="Keightley P.D."/>
            <person name="Kheradpour P."/>
            <person name="Kirkness E.F."/>
            <person name="Koerich L.B."/>
            <person name="Kristiansen K."/>
            <person name="Kudrna D."/>
            <person name="Kulathinal R.J."/>
            <person name="Kumar S."/>
            <person name="Kwok R."/>
            <person name="Lander E."/>
            <person name="Langley C.H."/>
            <person name="Lapoint R."/>
            <person name="Lazzaro B.P."/>
            <person name="Lee S.J."/>
            <person name="Levesque L."/>
            <person name="Li R."/>
            <person name="Lin C.F."/>
            <person name="Lin M.F."/>
            <person name="Lindblad-Toh K."/>
            <person name="Llopart A."/>
            <person name="Long M."/>
            <person name="Low L."/>
            <person name="Lozovsky E."/>
            <person name="Lu J."/>
            <person name="Luo M."/>
            <person name="Machado C.A."/>
            <person name="Makalowski W."/>
            <person name="Marzo M."/>
            <person name="Matsuda M."/>
            <person name="Matzkin L."/>
            <person name="McAllister B."/>
            <person name="McBride C.S."/>
            <person name="McKernan B."/>
            <person name="McKernan K."/>
            <person name="Mendez-Lago M."/>
            <person name="Minx P."/>
            <person name="Mollenhauer M.U."/>
            <person name="Montooth K."/>
            <person name="Mount S.M."/>
            <person name="Mu X."/>
            <person name="Myers E."/>
            <person name="Negre B."/>
            <person name="Newfeld S."/>
            <person name="Nielsen R."/>
            <person name="Noor M.A."/>
            <person name="O'Grady P."/>
            <person name="Pachter L."/>
            <person name="Papaceit M."/>
            <person name="Parisi M.J."/>
            <person name="Parisi M."/>
            <person name="Parts L."/>
            <person name="Pedersen J.S."/>
            <person name="Pesole G."/>
            <person name="Phillippy A.M."/>
            <person name="Ponting C.P."/>
            <person name="Pop M."/>
            <person name="Porcelli D."/>
            <person name="Powell J.R."/>
            <person name="Prohaska S."/>
            <person name="Pruitt K."/>
            <person name="Puig M."/>
            <person name="Quesneville H."/>
            <person name="Ram K.R."/>
            <person name="Rand D."/>
            <person name="Rasmussen M.D."/>
            <person name="Reed L.K."/>
            <person name="Reenan R."/>
            <person name="Reily A."/>
            <person name="Remington K.A."/>
            <person name="Rieger T.T."/>
            <person name="Ritchie M.G."/>
            <person name="Robin C."/>
            <person name="Rogers Y.H."/>
            <person name="Rohde C."/>
            <person name="Rozas J."/>
            <person name="Rubenfield M.J."/>
            <person name="Ruiz A."/>
            <person name="Russo S."/>
            <person name="Salzberg S.L."/>
            <person name="Sanchez-Gracia A."/>
            <person name="Saranga D.J."/>
            <person name="Sato H."/>
            <person name="Schaeffer S.W."/>
            <person name="Schatz M.C."/>
            <person name="Schlenke T."/>
            <person name="Schwartz R."/>
            <person name="Segarra C."/>
            <person name="Singh R.S."/>
            <person name="Sirot L."/>
            <person name="Sirota M."/>
            <person name="Sisneros N.B."/>
            <person name="Smith C.D."/>
            <person name="Smith T.F."/>
            <person name="Spieth J."/>
            <person name="Stage D.E."/>
            <person name="Stark A."/>
            <person name="Stephan W."/>
            <person name="Strausberg R.L."/>
            <person name="Strempel S."/>
            <person name="Sturgill D."/>
            <person name="Sutton G."/>
            <person name="Sutton G.G."/>
            <person name="Tao W."/>
            <person name="Teichmann S."/>
            <person name="Tobari Y.N."/>
            <person name="Tomimura Y."/>
            <person name="Tsolas J.M."/>
            <person name="Valente V.L."/>
            <person name="Venter E."/>
            <person name="Venter J.C."/>
            <person name="Vicario S."/>
            <person name="Vieira F.G."/>
            <person name="Vilella A.J."/>
            <person name="Villasante A."/>
            <person name="Walenz B."/>
            <person name="Wang J."/>
            <person name="Wasserman M."/>
            <person name="Watts T."/>
            <person name="Wilson D."/>
            <person name="Wilson R.K."/>
            <person name="Wing R.A."/>
            <person name="Wolfner M.F."/>
            <person name="Wong A."/>
            <person name="Wong G.K."/>
            <person name="Wu C.I."/>
            <person name="Wu G."/>
            <person name="Yamamoto D."/>
            <person name="Yang H.P."/>
            <person name="Yang S.P."/>
            <person name="Yorke J.A."/>
            <person name="Yoshida K."/>
            <person name="Zdobnov E."/>
            <person name="Zhang P."/>
            <person name="Zhang Y."/>
            <person name="Zimin A.V."/>
            <person name="Baldwin J."/>
            <person name="Abdouelleil A."/>
            <person name="Abdulkadir J."/>
            <person name="Abebe A."/>
            <person name="Abera B."/>
            <person name="Abreu J."/>
            <person name="Acer S.C."/>
            <person name="Aftuck L."/>
            <person name="Alexander A."/>
            <person name="An P."/>
            <person name="Anderson E."/>
            <person name="Anderson S."/>
            <person name="Arachi H."/>
            <person name="Azer M."/>
            <person name="Bachantsang P."/>
            <person name="Barry A."/>
            <person name="Bayul T."/>
            <person name="Berlin A."/>
            <person name="Bessette D."/>
            <person name="Bloom T."/>
            <person name="Blye J."/>
            <person name="Boguslavskiy L."/>
            <person name="Bonnet C."/>
            <person name="Boukhgalter B."/>
            <person name="Bourzgui I."/>
            <person name="Brown A."/>
            <person name="Cahill P."/>
            <person name="Channer S."/>
            <person name="Cheshatsang Y."/>
            <person name="Chuda L."/>
            <person name="Citroen M."/>
            <person name="Collymore A."/>
            <person name="Cooke P."/>
            <person name="Costello M."/>
            <person name="D'Aco K."/>
            <person name="Daza R."/>
            <person name="De Haan G."/>
            <person name="DeGray S."/>
            <person name="DeMaso C."/>
            <person name="Dhargay N."/>
            <person name="Dooley K."/>
            <person name="Dooley E."/>
            <person name="Doricent M."/>
            <person name="Dorje P."/>
            <person name="Dorjee K."/>
            <person name="Dupes A."/>
            <person name="Elong R."/>
            <person name="Falk J."/>
            <person name="Farina A."/>
            <person name="Faro S."/>
            <person name="Ferguson D."/>
            <person name="Fisher S."/>
            <person name="Foley C.D."/>
            <person name="Franke A."/>
            <person name="Friedrich D."/>
            <person name="Gadbois L."/>
            <person name="Gearin G."/>
            <person name="Gearin C.R."/>
            <person name="Giannoukos G."/>
            <person name="Goode T."/>
            <person name="Graham J."/>
            <person name="Grandbois E."/>
            <person name="Grewal S."/>
            <person name="Gyaltsen K."/>
            <person name="Hafez N."/>
            <person name="Hagos B."/>
            <person name="Hall J."/>
            <person name="Henson C."/>
            <person name="Hollinger A."/>
            <person name="Honan T."/>
            <person name="Huard M.D."/>
            <person name="Hughes L."/>
            <person name="Hurhula B."/>
            <person name="Husby M.E."/>
            <person name="Kamat A."/>
            <person name="Kanga B."/>
            <person name="Kashin S."/>
            <person name="Khazanovich D."/>
            <person name="Kisner P."/>
            <person name="Lance K."/>
            <person name="Lara M."/>
            <person name="Lee W."/>
            <person name="Lennon N."/>
            <person name="Letendre F."/>
            <person name="LeVine R."/>
            <person name="Lipovsky A."/>
            <person name="Liu X."/>
            <person name="Liu J."/>
            <person name="Liu S."/>
            <person name="Lokyitsang T."/>
            <person name="Lokyitsang Y."/>
            <person name="Lubonja R."/>
            <person name="Lui A."/>
            <person name="MacDonald P."/>
            <person name="Magnisalis V."/>
            <person name="Maru K."/>
            <person name="Matthews C."/>
            <person name="McCusker W."/>
            <person name="McDonough S."/>
            <person name="Mehta T."/>
            <person name="Meldrim J."/>
            <person name="Meneus L."/>
            <person name="Mihai O."/>
            <person name="Mihalev A."/>
            <person name="Mihova T."/>
            <person name="Mittelman R."/>
            <person name="Mlenga V."/>
            <person name="Montmayeur A."/>
            <person name="Mulrain L."/>
            <person name="Navidi A."/>
            <person name="Naylor J."/>
            <person name="Negash T."/>
            <person name="Nguyen T."/>
            <person name="Nguyen N."/>
            <person name="Nicol R."/>
            <person name="Norbu C."/>
            <person name="Norbu N."/>
            <person name="Novod N."/>
            <person name="O'Neill B."/>
            <person name="Osman S."/>
            <person name="Markiewicz E."/>
            <person name="Oyono O.L."/>
            <person name="Patti C."/>
            <person name="Phunkhang P."/>
            <person name="Pierre F."/>
            <person name="Priest M."/>
            <person name="Raghuraman S."/>
            <person name="Rege F."/>
            <person name="Reyes R."/>
            <person name="Rise C."/>
            <person name="Rogov P."/>
            <person name="Ross K."/>
            <person name="Ryan E."/>
            <person name="Settipalli S."/>
            <person name="Shea T."/>
            <person name="Sherpa N."/>
            <person name="Shi L."/>
            <person name="Shih D."/>
            <person name="Sparrow T."/>
            <person name="Spaulding J."/>
            <person name="Stalker J."/>
            <person name="Stange-Thomann N."/>
            <person name="Stavropoulos S."/>
            <person name="Stone C."/>
            <person name="Strader C."/>
            <person name="Tesfaye S."/>
            <person name="Thomson T."/>
            <person name="Thoulutsang Y."/>
            <person name="Thoulutsang D."/>
            <person name="Topham K."/>
            <person name="Topping I."/>
            <person name="Tsamla T."/>
            <person name="Vassiliev H."/>
            <person name="Vo A."/>
            <person name="Wangchuk T."/>
            <person name="Wangdi T."/>
            <person name="Weiand M."/>
            <person name="Wilkinson J."/>
            <person name="Wilson A."/>
            <person name="Yadav S."/>
            <person name="Young G."/>
            <person name="Yu Q."/>
            <person name="Zembek L."/>
            <person name="Zhong D."/>
            <person name="Zimmer A."/>
            <person name="Zwirko Z."/>
            <person name="Jaffe D.B."/>
            <person name="Alvarez P."/>
            <person name="Brockman W."/>
            <person name="Butler J."/>
            <person name="Chin C."/>
            <person name="Gnerre S."/>
            <person name="Grabherr M."/>
            <person name="Kleber M."/>
            <person name="Mauceli E."/>
            <person name="MacCallum I."/>
        </authorList>
    </citation>
    <scope>NUCLEOTIDE SEQUENCE [LARGE SCALE GENOMIC DNA]</scope>
    <source>
        <strain evidence="22">Tucson 15287-2541.00</strain>
    </source>
</reference>